<evidence type="ECO:0000256" key="2">
    <source>
        <dbReference type="SAM" id="MobiDB-lite"/>
    </source>
</evidence>
<dbReference type="Pfam" id="PF13531">
    <property type="entry name" value="SBP_bac_11"/>
    <property type="match status" value="1"/>
</dbReference>
<evidence type="ECO:0000256" key="3">
    <source>
        <dbReference type="SAM" id="SignalP"/>
    </source>
</evidence>
<dbReference type="PANTHER" id="PTHR30006:SF25">
    <property type="entry name" value="PHOSPHOGLYCERATE TRANSPORT REGULATORY PROTEIN PGTC"/>
    <property type="match status" value="1"/>
</dbReference>
<evidence type="ECO:0000313" key="5">
    <source>
        <dbReference type="Proteomes" id="UP000698242"/>
    </source>
</evidence>
<reference evidence="4" key="1">
    <citation type="submission" date="2013-03" db="EMBL/GenBank/DDBJ databases">
        <title>Genome Sequence of the Profundibacterium mesophilum strain KAUST100406-0324T from Red Sea, a novel genus in the family Rhodobacteraceae.</title>
        <authorList>
            <person name="Essack M."/>
            <person name="Alam I."/>
            <person name="Lafi F."/>
            <person name="Alawi W."/>
            <person name="Kamanu F."/>
            <person name="Al-Suwailem A."/>
            <person name="Lee O.O."/>
            <person name="Xu Y."/>
            <person name="Bajic V."/>
            <person name="Qian P.-Y."/>
            <person name="Archer J."/>
        </authorList>
    </citation>
    <scope>NUCLEOTIDE SEQUENCE</scope>
    <source>
        <strain evidence="4">KAUST100406-0324</strain>
    </source>
</reference>
<feature type="region of interest" description="Disordered" evidence="2">
    <location>
        <begin position="342"/>
        <end position="362"/>
    </location>
</feature>
<accession>A0A921NWX3</accession>
<dbReference type="Proteomes" id="UP000698242">
    <property type="component" value="Unassembled WGS sequence"/>
</dbReference>
<proteinExistence type="predicted"/>
<dbReference type="SUPFAM" id="SSF53850">
    <property type="entry name" value="Periplasmic binding protein-like II"/>
    <property type="match status" value="1"/>
</dbReference>
<organism evidence="4 5">
    <name type="scientific">Profundibacterium mesophilum KAUST100406-0324</name>
    <dbReference type="NCBI Taxonomy" id="1037889"/>
    <lineage>
        <taxon>Bacteria</taxon>
        <taxon>Pseudomonadati</taxon>
        <taxon>Pseudomonadota</taxon>
        <taxon>Alphaproteobacteria</taxon>
        <taxon>Rhodobacterales</taxon>
        <taxon>Roseobacteraceae</taxon>
        <taxon>Profundibacterium</taxon>
    </lineage>
</organism>
<dbReference type="RefSeq" id="WP_159963944.1">
    <property type="nucleotide sequence ID" value="NZ_APKE01000007.1"/>
</dbReference>
<keyword evidence="5" id="KW-1185">Reference proteome</keyword>
<evidence type="ECO:0000256" key="1">
    <source>
        <dbReference type="ARBA" id="ARBA00022729"/>
    </source>
</evidence>
<dbReference type="Gene3D" id="3.40.190.10">
    <property type="entry name" value="Periplasmic binding protein-like II"/>
    <property type="match status" value="2"/>
</dbReference>
<feature type="compositionally biased region" description="Low complexity" evidence="2">
    <location>
        <begin position="343"/>
        <end position="362"/>
    </location>
</feature>
<dbReference type="AlphaFoldDB" id="A0A921NWX3"/>
<feature type="chain" id="PRO_5036881205" evidence="3">
    <location>
        <begin position="20"/>
        <end position="362"/>
    </location>
</feature>
<dbReference type="EMBL" id="APKE01000007">
    <property type="protein sequence ID" value="KAF0677178.1"/>
    <property type="molecule type" value="Genomic_DNA"/>
</dbReference>
<dbReference type="OrthoDB" id="8673316at2"/>
<protein>
    <submittedName>
        <fullName evidence="4">ABC transporter substrate binding protein</fullName>
    </submittedName>
</protein>
<name>A0A921NWX3_9RHOB</name>
<feature type="signal peptide" evidence="3">
    <location>
        <begin position="1"/>
        <end position="19"/>
    </location>
</feature>
<comment type="caution">
    <text evidence="4">The sequence shown here is derived from an EMBL/GenBank/DDBJ whole genome shotgun (WGS) entry which is preliminary data.</text>
</comment>
<gene>
    <name evidence="4" type="ORF">PMES_00494</name>
</gene>
<keyword evidence="1 3" id="KW-0732">Signal</keyword>
<sequence>MRLAHLALGLILLAGTLSAQPAIEDRHVYEGSSPTVLRILSTADLSVFDPYLAAFHRANPAIGIDYSVVSSADLARMIRKGAAYDLALSSAMDLQFKLANDGHARRYRSEATQALPGWAGWRDLIFAFTAEPAVIVIAQDALAGLEIPATRRDLITLLREHPGRFRGRIGTYDVRKSGLGYLFATQDARATDAYWRLSEVMGRLDPELYCCSAQMIDALVEGELVLAYNVLGSYARDRLAASASDALAVVEMEDFANVMLRTAIIPRQADAPELAGAFIDHLIGIGLRSAAGSWPLPALSGIDAAQAAGFGPIRLGPGLMVNLDRLNRRNFLRAWENAVRQGADAPAGAAPAARENSAPPRK</sequence>
<evidence type="ECO:0000313" key="4">
    <source>
        <dbReference type="EMBL" id="KAF0677178.1"/>
    </source>
</evidence>
<dbReference type="GO" id="GO:0030288">
    <property type="term" value="C:outer membrane-bounded periplasmic space"/>
    <property type="evidence" value="ECO:0007669"/>
    <property type="project" value="TreeGrafter"/>
</dbReference>
<dbReference type="PANTHER" id="PTHR30006">
    <property type="entry name" value="THIAMINE-BINDING PERIPLASMIC PROTEIN-RELATED"/>
    <property type="match status" value="1"/>
</dbReference>